<dbReference type="SUPFAM" id="SSF52540">
    <property type="entry name" value="P-loop containing nucleoside triphosphate hydrolases"/>
    <property type="match status" value="1"/>
</dbReference>
<dbReference type="RefSeq" id="WP_045053239.1">
    <property type="nucleotide sequence ID" value="NZ_CAWMDP010000059.1"/>
</dbReference>
<keyword evidence="5" id="KW-1133">Transmembrane helix</keyword>
<feature type="compositionally biased region" description="Basic and acidic residues" evidence="4">
    <location>
        <begin position="101"/>
        <end position="110"/>
    </location>
</feature>
<sequence>MRKKYSRQLSIQPHSKQSLLSATNQFTEENEGGLNLGELVVIVRRRIMLIIVGTSAIAAVAAIKALDSPPIYVSKLELLTEPVTAEDKVVSGVQDDEDKESQDSSDNKLDETKLKVLQSAKLMYPIEQKVQMYYPGSSTLQLDVKLLPNTQILEVSYQDPNPEKVRFVLSTAAEAYLIYSLKERQTDTDLGIKFVEEQLPQLQRKVTVLQERLELFRQRYNMVNSEAQSQQLSEQLDQIAQKQQDYQARLVETTAFYNSLQSQLQLQPDIAEAVSALSESPRYQKLLNQLQDVETAIAAKSAQYRSDSPNVQALTTQKQNLLSLIEQEERRIVGAKLANTTGESLNLASPNSARLREIQKLLDAYKQVQVLQSQNQAINIAESSLRQRVKQFPGIVRQEDDLERQLKIANDNLNQFLSKREELRIEAAQKQVPWQILTPPTEPQNATPSVKRNLILGIGLGLLLSIGIALAIDKLNHVFYNSKEVKDQTKLPILGKIPFVKFNKNGKPLPKSNLANFWESFRSCYANIYFLSCNTSIRSLAIVSATAGDGKTTISLHLAQTAAAMGKQVLLVDANLRTPCVHTMLGLQNTQGLSNLLVEELDFQKVVKQFPSSLSPEDIAESEAAKTRLLFEQNLFVLTAGTTPPDPSILLGSPRMQSLTAQFHQAFDLVIYDTSHLLDFADSSLLTKYVDASILAVRIGKTNRADLTKAVEQLSFSFTPILGAIANATQS</sequence>
<feature type="domain" description="CobQ/CobB/MinD/ParA nucleotide binding" evidence="6">
    <location>
        <begin position="540"/>
        <end position="673"/>
    </location>
</feature>
<proteinExistence type="predicted"/>
<dbReference type="Gene3D" id="3.40.50.300">
    <property type="entry name" value="P-loop containing nucleotide triphosphate hydrolases"/>
    <property type="match status" value="1"/>
</dbReference>
<keyword evidence="3" id="KW-0175">Coiled coil</keyword>
<dbReference type="InterPro" id="IPR050445">
    <property type="entry name" value="Bact_polysacc_biosynth/exp"/>
</dbReference>
<dbReference type="PANTHER" id="PTHR32309:SF13">
    <property type="entry name" value="FERRIC ENTEROBACTIN TRANSPORT PROTEIN FEPE"/>
    <property type="match status" value="1"/>
</dbReference>
<evidence type="ECO:0000313" key="7">
    <source>
        <dbReference type="EMBL" id="KJH73142.1"/>
    </source>
</evidence>
<comment type="caution">
    <text evidence="7">The sequence shown here is derived from an EMBL/GenBank/DDBJ whole genome shotgun (WGS) entry which is preliminary data.</text>
</comment>
<dbReference type="InterPro" id="IPR005702">
    <property type="entry name" value="Wzc-like_C"/>
</dbReference>
<organism evidence="7 8">
    <name type="scientific">Aliterella atlantica CENA595</name>
    <dbReference type="NCBI Taxonomy" id="1618023"/>
    <lineage>
        <taxon>Bacteria</taxon>
        <taxon>Bacillati</taxon>
        <taxon>Cyanobacteriota</taxon>
        <taxon>Cyanophyceae</taxon>
        <taxon>Chroococcidiopsidales</taxon>
        <taxon>Aliterellaceae</taxon>
        <taxon>Aliterella</taxon>
    </lineage>
</organism>
<dbReference type="NCBIfam" id="TIGR01007">
    <property type="entry name" value="eps_fam"/>
    <property type="match status" value="1"/>
</dbReference>
<feature type="coiled-coil region" evidence="3">
    <location>
        <begin position="192"/>
        <end position="249"/>
    </location>
</feature>
<keyword evidence="5" id="KW-0812">Transmembrane</keyword>
<evidence type="ECO:0000313" key="8">
    <source>
        <dbReference type="Proteomes" id="UP000032452"/>
    </source>
</evidence>
<dbReference type="AlphaFoldDB" id="A0A0D8ZXL5"/>
<evidence type="ECO:0000256" key="3">
    <source>
        <dbReference type="SAM" id="Coils"/>
    </source>
</evidence>
<gene>
    <name evidence="7" type="ORF">UH38_03550</name>
</gene>
<dbReference type="PANTHER" id="PTHR32309">
    <property type="entry name" value="TYROSINE-PROTEIN KINASE"/>
    <property type="match status" value="1"/>
</dbReference>
<dbReference type="InterPro" id="IPR027417">
    <property type="entry name" value="P-loop_NTPase"/>
</dbReference>
<protein>
    <submittedName>
        <fullName evidence="7">Capsular biosynthesis protein</fullName>
    </submittedName>
</protein>
<evidence type="ECO:0000256" key="4">
    <source>
        <dbReference type="SAM" id="MobiDB-lite"/>
    </source>
</evidence>
<evidence type="ECO:0000259" key="6">
    <source>
        <dbReference type="Pfam" id="PF01656"/>
    </source>
</evidence>
<feature type="coiled-coil region" evidence="3">
    <location>
        <begin position="399"/>
        <end position="426"/>
    </location>
</feature>
<dbReference type="Pfam" id="PF01656">
    <property type="entry name" value="CbiA"/>
    <property type="match status" value="1"/>
</dbReference>
<name>A0A0D8ZXL5_9CYAN</name>
<evidence type="ECO:0000256" key="1">
    <source>
        <dbReference type="ARBA" id="ARBA00022741"/>
    </source>
</evidence>
<evidence type="ECO:0000256" key="5">
    <source>
        <dbReference type="SAM" id="Phobius"/>
    </source>
</evidence>
<dbReference type="Proteomes" id="UP000032452">
    <property type="component" value="Unassembled WGS sequence"/>
</dbReference>
<dbReference type="CDD" id="cd05387">
    <property type="entry name" value="BY-kinase"/>
    <property type="match status" value="1"/>
</dbReference>
<dbReference type="EMBL" id="JYON01000002">
    <property type="protein sequence ID" value="KJH73142.1"/>
    <property type="molecule type" value="Genomic_DNA"/>
</dbReference>
<keyword evidence="8" id="KW-1185">Reference proteome</keyword>
<dbReference type="PATRIC" id="fig|1618023.3.peg.5197"/>
<dbReference type="GO" id="GO:0005886">
    <property type="term" value="C:plasma membrane"/>
    <property type="evidence" value="ECO:0007669"/>
    <property type="project" value="TreeGrafter"/>
</dbReference>
<feature type="coiled-coil region" evidence="3">
    <location>
        <begin position="283"/>
        <end position="331"/>
    </location>
</feature>
<feature type="region of interest" description="Disordered" evidence="4">
    <location>
        <begin position="90"/>
        <end position="110"/>
    </location>
</feature>
<feature type="transmembrane region" description="Helical" evidence="5">
    <location>
        <begin position="47"/>
        <end position="66"/>
    </location>
</feature>
<reference evidence="7 8" key="1">
    <citation type="submission" date="2015-02" db="EMBL/GenBank/DDBJ databases">
        <title>Draft genome of a novel marine cyanobacterium (Chroococcales) isolated from South Atlantic Ocean.</title>
        <authorList>
            <person name="Rigonato J."/>
            <person name="Alvarenga D.O."/>
            <person name="Branco L.H."/>
            <person name="Varani A.M."/>
            <person name="Brandini F.P."/>
            <person name="Fiore M.F."/>
        </authorList>
    </citation>
    <scope>NUCLEOTIDE SEQUENCE [LARGE SCALE GENOMIC DNA]</scope>
    <source>
        <strain evidence="7 8">CENA595</strain>
    </source>
</reference>
<keyword evidence="5" id="KW-0472">Membrane</keyword>
<evidence type="ECO:0000256" key="2">
    <source>
        <dbReference type="ARBA" id="ARBA00022840"/>
    </source>
</evidence>
<keyword evidence="2" id="KW-0067">ATP-binding</keyword>
<dbReference type="OrthoDB" id="580971at2"/>
<dbReference type="STRING" id="1618023.UH38_03550"/>
<keyword evidence="1" id="KW-0547">Nucleotide-binding</keyword>
<accession>A0A0D8ZXL5</accession>
<dbReference type="GO" id="GO:0005524">
    <property type="term" value="F:ATP binding"/>
    <property type="evidence" value="ECO:0007669"/>
    <property type="project" value="UniProtKB-KW"/>
</dbReference>
<dbReference type="GO" id="GO:0004713">
    <property type="term" value="F:protein tyrosine kinase activity"/>
    <property type="evidence" value="ECO:0007669"/>
    <property type="project" value="TreeGrafter"/>
</dbReference>
<dbReference type="InterPro" id="IPR002586">
    <property type="entry name" value="CobQ/CobB/MinD/ParA_Nub-bd_dom"/>
</dbReference>